<proteinExistence type="predicted"/>
<accession>A0ABC9PD50</accession>
<protein>
    <recommendedName>
        <fullName evidence="1">MmeI-like N-terminal domain-containing protein</fullName>
    </recommendedName>
</protein>
<name>A0ABC9PD50_STRSA</name>
<organism evidence="2 3">
    <name type="scientific">Streptococcus sanguinis SK405</name>
    <dbReference type="NCBI Taxonomy" id="888817"/>
    <lineage>
        <taxon>Bacteria</taxon>
        <taxon>Bacillati</taxon>
        <taxon>Bacillota</taxon>
        <taxon>Bacilli</taxon>
        <taxon>Lactobacillales</taxon>
        <taxon>Streptococcaceae</taxon>
        <taxon>Streptococcus</taxon>
    </lineage>
</organism>
<evidence type="ECO:0000313" key="3">
    <source>
        <dbReference type="Proteomes" id="UP000003857"/>
    </source>
</evidence>
<dbReference type="Proteomes" id="UP000003857">
    <property type="component" value="Unassembled WGS sequence"/>
</dbReference>
<evidence type="ECO:0000313" key="2">
    <source>
        <dbReference type="EMBL" id="EGC24837.1"/>
    </source>
</evidence>
<comment type="caution">
    <text evidence="2">The sequence shown here is derived from an EMBL/GenBank/DDBJ whole genome shotgun (WGS) entry which is preliminary data.</text>
</comment>
<dbReference type="Pfam" id="PF20464">
    <property type="entry name" value="MmeI_N"/>
    <property type="match status" value="1"/>
</dbReference>
<dbReference type="AlphaFoldDB" id="A0ABC9PD50"/>
<sequence>MEYVRYVMLDKGNSDQSNKTVMTLKEQKNQANEFVARWKDRGNERQDSQPFWLDLLQSVYGIEKPTEYITFEDKVMLDHTSFIDGYIEKTKVLIEQI</sequence>
<dbReference type="InterPro" id="IPR046817">
    <property type="entry name" value="MmeI_N"/>
</dbReference>
<feature type="domain" description="MmeI-like N-terminal" evidence="1">
    <location>
        <begin position="31"/>
        <end position="96"/>
    </location>
</feature>
<reference evidence="2 3" key="1">
    <citation type="submission" date="2011-01" db="EMBL/GenBank/DDBJ databases">
        <authorList>
            <person name="Muzny D."/>
            <person name="Qin X."/>
            <person name="Buhay C."/>
            <person name="Dugan-Rocha S."/>
            <person name="Ding Y."/>
            <person name="Chen G."/>
            <person name="Hawes A."/>
            <person name="Holder M."/>
            <person name="Jhangiani S."/>
            <person name="Johnson A."/>
            <person name="Khan Z."/>
            <person name="Li Z."/>
            <person name="Liu W."/>
            <person name="Liu X."/>
            <person name="Perez L."/>
            <person name="Shen H."/>
            <person name="Wang Q."/>
            <person name="Watt J."/>
            <person name="Xi L."/>
            <person name="Xin Y."/>
            <person name="Zhou J."/>
            <person name="Deng J."/>
            <person name="Jiang H."/>
            <person name="Liu Y."/>
            <person name="Qu J."/>
            <person name="Song X.-Z."/>
            <person name="Zhang L."/>
            <person name="Villasana D."/>
            <person name="Johnson A."/>
            <person name="Liu J."/>
            <person name="Liyanage D."/>
            <person name="Lorensuhewa L."/>
            <person name="Robinson T."/>
            <person name="Song A."/>
            <person name="Song B.-B."/>
            <person name="Dinh H."/>
            <person name="Thornton R."/>
            <person name="Coyle M."/>
            <person name="Francisco L."/>
            <person name="Jackson L."/>
            <person name="Javaid M."/>
            <person name="Korchina V."/>
            <person name="Kovar C."/>
            <person name="Mata R."/>
            <person name="Mathew T."/>
            <person name="Ngo R."/>
            <person name="Nguyen L."/>
            <person name="Nguyen N."/>
            <person name="Okwuonu G."/>
            <person name="Ongeri F."/>
            <person name="Pham C."/>
            <person name="Simmons D."/>
            <person name="Wilczek-Boney K."/>
            <person name="Hale W."/>
            <person name="Jakkamsetti A."/>
            <person name="Pham P."/>
            <person name="Ruth R."/>
            <person name="San Lucas F."/>
            <person name="Warren J."/>
            <person name="Zhang J."/>
            <person name="Zhao Z."/>
            <person name="Zhou C."/>
            <person name="Zhu D."/>
            <person name="Lee S."/>
            <person name="Bess C."/>
            <person name="Blankenburg K."/>
            <person name="Forbes L."/>
            <person name="Fu Q."/>
            <person name="Gubbala S."/>
            <person name="Hirani K."/>
            <person name="Jayaseelan J.C."/>
            <person name="Lara F."/>
            <person name="Munidasa M."/>
            <person name="Palculict T."/>
            <person name="Patil S."/>
            <person name="Pu L.-L."/>
            <person name="Saada N."/>
            <person name="Tang L."/>
            <person name="Weissenberger G."/>
            <person name="Zhu Y."/>
            <person name="Hemphill L."/>
            <person name="Shang Y."/>
            <person name="Youmans B."/>
            <person name="Ayvaz T."/>
            <person name="Ross M."/>
            <person name="Santibanez J."/>
            <person name="Aqrawi P."/>
            <person name="Gross S."/>
            <person name="Joshi V."/>
            <person name="Fowler G."/>
            <person name="Nazareth L."/>
            <person name="Reid J."/>
            <person name="Worley K."/>
            <person name="Petrosino J."/>
            <person name="Highlander S."/>
            <person name="Gibbs R."/>
        </authorList>
    </citation>
    <scope>NUCLEOTIDE SEQUENCE [LARGE SCALE GENOMIC DNA]</scope>
    <source>
        <strain evidence="2 3">SK405</strain>
    </source>
</reference>
<evidence type="ECO:0000259" key="1">
    <source>
        <dbReference type="Pfam" id="PF20464"/>
    </source>
</evidence>
<dbReference type="EMBL" id="AEWZ01000002">
    <property type="protein sequence ID" value="EGC24837.1"/>
    <property type="molecule type" value="Genomic_DNA"/>
</dbReference>
<gene>
    <name evidence="2" type="ORF">HMPREF9390_0626</name>
</gene>